<comment type="subunit">
    <text evidence="4">Complex I is composed of 45 different subunits.</text>
</comment>
<comment type="subcellular location">
    <subcellularLocation>
        <location evidence="2">Mitochondrion inner membrane</location>
        <topology evidence="2">Peripheral membrane protein</topology>
        <orientation evidence="2">Matrix side</orientation>
    </subcellularLocation>
</comment>
<evidence type="ECO:0000256" key="9">
    <source>
        <dbReference type="ARBA" id="ARBA00022982"/>
    </source>
</evidence>
<keyword evidence="10" id="KW-0007">Acetylation</keyword>
<evidence type="ECO:0000256" key="5">
    <source>
        <dbReference type="ARBA" id="ARBA00016383"/>
    </source>
</evidence>
<keyword evidence="8" id="KW-0999">Mitochondrion inner membrane</keyword>
<evidence type="ECO:0000256" key="7">
    <source>
        <dbReference type="ARBA" id="ARBA00022660"/>
    </source>
</evidence>
<keyword evidence="11" id="KW-0496">Mitochondrion</keyword>
<evidence type="ECO:0000313" key="15">
    <source>
        <dbReference type="Proteomes" id="UP000887566"/>
    </source>
</evidence>
<dbReference type="PANTHER" id="PTHR12485:SF1">
    <property type="entry name" value="NADH DEHYDROGENASE [UBIQUINONE] 1 ALPHA SUBCOMPLEX SUBUNIT 7"/>
    <property type="match status" value="1"/>
</dbReference>
<evidence type="ECO:0000256" key="14">
    <source>
        <dbReference type="ARBA" id="ARBA00033401"/>
    </source>
</evidence>
<evidence type="ECO:0000256" key="6">
    <source>
        <dbReference type="ARBA" id="ARBA00022448"/>
    </source>
</evidence>
<evidence type="ECO:0000313" key="16">
    <source>
        <dbReference type="WBParaSite" id="PSAMB.scaffold6719size8918.g28988.t1"/>
    </source>
</evidence>
<dbReference type="GO" id="GO:0005743">
    <property type="term" value="C:mitochondrial inner membrane"/>
    <property type="evidence" value="ECO:0007669"/>
    <property type="project" value="UniProtKB-SubCell"/>
</dbReference>
<evidence type="ECO:0000256" key="8">
    <source>
        <dbReference type="ARBA" id="ARBA00022792"/>
    </source>
</evidence>
<evidence type="ECO:0000256" key="12">
    <source>
        <dbReference type="ARBA" id="ARBA00023136"/>
    </source>
</evidence>
<keyword evidence="7" id="KW-0679">Respiratory chain</keyword>
<reference evidence="16" key="1">
    <citation type="submission" date="2022-11" db="UniProtKB">
        <authorList>
            <consortium name="WormBaseParasite"/>
        </authorList>
    </citation>
    <scope>IDENTIFICATION</scope>
</reference>
<dbReference type="Proteomes" id="UP000887566">
    <property type="component" value="Unplaced"/>
</dbReference>
<sequence>MASGQKIAKATVENRHLTPFFSYVRDKLMRVYRSKKTPGPGLPTKDGVAVFNHHGRFPNSQSARDQPEPTIPGGVHHKLAANYYLGRDGRREVDPPRALFAADGAGAQYHAVSGEVLEPEKAVSKGPGANFGLPTPTPGFGVEWKRNKTEELDQCKFNKDLDLLEKYDRYSKDH</sequence>
<dbReference type="Pfam" id="PF07347">
    <property type="entry name" value="CI-B14_5a"/>
    <property type="match status" value="1"/>
</dbReference>
<organism evidence="15 16">
    <name type="scientific">Plectus sambesii</name>
    <dbReference type="NCBI Taxonomy" id="2011161"/>
    <lineage>
        <taxon>Eukaryota</taxon>
        <taxon>Metazoa</taxon>
        <taxon>Ecdysozoa</taxon>
        <taxon>Nematoda</taxon>
        <taxon>Chromadorea</taxon>
        <taxon>Plectida</taxon>
        <taxon>Plectina</taxon>
        <taxon>Plectoidea</taxon>
        <taxon>Plectidae</taxon>
        <taxon>Plectus</taxon>
    </lineage>
</organism>
<dbReference type="WBParaSite" id="PSAMB.scaffold6719size8918.g28988.t1">
    <property type="protein sequence ID" value="PSAMB.scaffold6719size8918.g28988.t1"/>
    <property type="gene ID" value="PSAMB.scaffold6719size8918.g28988"/>
</dbReference>
<dbReference type="AlphaFoldDB" id="A0A914X7A1"/>
<evidence type="ECO:0000256" key="2">
    <source>
        <dbReference type="ARBA" id="ARBA00004443"/>
    </source>
</evidence>
<proteinExistence type="inferred from homology"/>
<dbReference type="InterPro" id="IPR009947">
    <property type="entry name" value="NDUA7"/>
</dbReference>
<keyword evidence="15" id="KW-1185">Reference proteome</keyword>
<dbReference type="PANTHER" id="PTHR12485">
    <property type="entry name" value="NADH-UBIQUINONE OXIDOREDUCTASE SUBUNIT B"/>
    <property type="match status" value="1"/>
</dbReference>
<evidence type="ECO:0000256" key="3">
    <source>
        <dbReference type="ARBA" id="ARBA00005482"/>
    </source>
</evidence>
<accession>A0A914X7A1</accession>
<dbReference type="GO" id="GO:0006120">
    <property type="term" value="P:mitochondrial electron transport, NADH to ubiquinone"/>
    <property type="evidence" value="ECO:0007669"/>
    <property type="project" value="TreeGrafter"/>
</dbReference>
<name>A0A914X7A1_9BILA</name>
<evidence type="ECO:0000256" key="1">
    <source>
        <dbReference type="ARBA" id="ARBA00003195"/>
    </source>
</evidence>
<keyword evidence="9" id="KW-0249">Electron transport</keyword>
<evidence type="ECO:0000256" key="11">
    <source>
        <dbReference type="ARBA" id="ARBA00023128"/>
    </source>
</evidence>
<comment type="function">
    <text evidence="1">Accessory subunit of the mitochondrial membrane respiratory chain NADH dehydrogenase (Complex I), that is believed not to be involved in catalysis. Complex I functions in the transfer of electrons from NADH to the respiratory chain. The immediate electron acceptor for the enzyme is believed to be ubiquinone.</text>
</comment>
<comment type="similarity">
    <text evidence="3">Belongs to the complex I NDUFA7 subunit family.</text>
</comment>
<evidence type="ECO:0000256" key="10">
    <source>
        <dbReference type="ARBA" id="ARBA00022990"/>
    </source>
</evidence>
<keyword evidence="6" id="KW-0813">Transport</keyword>
<evidence type="ECO:0000256" key="13">
    <source>
        <dbReference type="ARBA" id="ARBA00030360"/>
    </source>
</evidence>
<evidence type="ECO:0000256" key="4">
    <source>
        <dbReference type="ARBA" id="ARBA00011533"/>
    </source>
</evidence>
<keyword evidence="12" id="KW-0472">Membrane</keyword>
<protein>
    <recommendedName>
        <fullName evidence="5">NADH dehydrogenase [ubiquinone] 1 alpha subcomplex subunit 7</fullName>
    </recommendedName>
    <alternativeName>
        <fullName evidence="14">Complex I-B14.5a</fullName>
    </alternativeName>
    <alternativeName>
        <fullName evidence="13">NADH-ubiquinone oxidoreductase subunit B14.5a</fullName>
    </alternativeName>
</protein>